<organism evidence="1 2">
    <name type="scientific">Candidatus Sulfotelmatobacter kueseliae</name>
    <dbReference type="NCBI Taxonomy" id="2042962"/>
    <lineage>
        <taxon>Bacteria</taxon>
        <taxon>Pseudomonadati</taxon>
        <taxon>Acidobacteriota</taxon>
        <taxon>Terriglobia</taxon>
        <taxon>Terriglobales</taxon>
        <taxon>Candidatus Korobacteraceae</taxon>
        <taxon>Candidatus Sulfotelmatobacter</taxon>
    </lineage>
</organism>
<dbReference type="Proteomes" id="UP000238701">
    <property type="component" value="Unassembled WGS sequence"/>
</dbReference>
<reference evidence="2" key="1">
    <citation type="submission" date="2018-02" db="EMBL/GenBank/DDBJ databases">
        <authorList>
            <person name="Hausmann B."/>
        </authorList>
    </citation>
    <scope>NUCLEOTIDE SEQUENCE [LARGE SCALE GENOMIC DNA]</scope>
    <source>
        <strain evidence="2">Peat soil MAG SbA1</strain>
    </source>
</reference>
<proteinExistence type="predicted"/>
<dbReference type="AlphaFoldDB" id="A0A2U3KMT1"/>
<dbReference type="OrthoDB" id="9907473at2"/>
<accession>A0A2U3KMT1</accession>
<dbReference type="EMBL" id="OMOD01000127">
    <property type="protein sequence ID" value="SPF40973.1"/>
    <property type="molecule type" value="Genomic_DNA"/>
</dbReference>
<sequence>MWSIQDVSAEELAKLFHHYRGALAHDCDGHNGEQETSSWDRTPPSERKLMVAAARLALLELAATAAPADAGRPYFAKPGEADWGC</sequence>
<evidence type="ECO:0000313" key="2">
    <source>
        <dbReference type="Proteomes" id="UP000238701"/>
    </source>
</evidence>
<protein>
    <submittedName>
        <fullName evidence="1">Uncharacterized protein</fullName>
    </submittedName>
</protein>
<gene>
    <name evidence="1" type="ORF">SBA1_340014</name>
</gene>
<evidence type="ECO:0000313" key="1">
    <source>
        <dbReference type="EMBL" id="SPF40973.1"/>
    </source>
</evidence>
<name>A0A2U3KMT1_9BACT</name>